<dbReference type="PROSITE" id="PS01230">
    <property type="entry name" value="TRMA_1"/>
    <property type="match status" value="1"/>
</dbReference>
<evidence type="ECO:0000256" key="5">
    <source>
        <dbReference type="ARBA" id="ARBA00051255"/>
    </source>
</evidence>
<evidence type="ECO:0000256" key="1">
    <source>
        <dbReference type="ARBA" id="ARBA00022603"/>
    </source>
</evidence>
<dbReference type="Pfam" id="PF05958">
    <property type="entry name" value="tRNA_U5-meth_tr"/>
    <property type="match status" value="1"/>
</dbReference>
<gene>
    <name evidence="7 10" type="primary">trmA</name>
    <name evidence="10" type="ORF">HRH59_12960</name>
</gene>
<keyword evidence="1 7" id="KW-0489">Methyltransferase</keyword>
<feature type="active site" description="Proton acceptor" evidence="7">
    <location>
        <position position="354"/>
    </location>
</feature>
<feature type="binding site" evidence="7 8">
    <location>
        <position position="238"/>
    </location>
    <ligand>
        <name>S-adenosyl-L-methionine</name>
        <dbReference type="ChEBI" id="CHEBI:59789"/>
    </ligand>
</feature>
<dbReference type="PROSITE" id="PS51687">
    <property type="entry name" value="SAM_MT_RNA_M5U"/>
    <property type="match status" value="1"/>
</dbReference>
<evidence type="ECO:0000313" key="10">
    <source>
        <dbReference type="EMBL" id="NRQ43458.1"/>
    </source>
</evidence>
<proteinExistence type="inferred from homology"/>
<dbReference type="FunFam" id="3.40.50.150:FF:000012">
    <property type="entry name" value="tRNA/tmRNA (uracil-C(5))-methyltransferase"/>
    <property type="match status" value="1"/>
</dbReference>
<comment type="similarity">
    <text evidence="7">Belongs to the class I-like SAM-binding methyltransferase superfamily. RNA M5U methyltransferase family. TrmA subfamily.</text>
</comment>
<dbReference type="Gene3D" id="3.40.50.150">
    <property type="entry name" value="Vaccinia Virus protein VP39"/>
    <property type="match status" value="1"/>
</dbReference>
<dbReference type="AlphaFoldDB" id="A0A7Y5AS54"/>
<dbReference type="PANTHER" id="PTHR47790:SF2">
    <property type="entry name" value="TRNA_TMRNA (URACIL-C(5))-METHYLTRANSFERASE"/>
    <property type="match status" value="1"/>
</dbReference>
<comment type="caution">
    <text evidence="10">The sequence shown here is derived from an EMBL/GenBank/DDBJ whole genome shotgun (WGS) entry which is preliminary data.</text>
</comment>
<sequence length="365" mass="41401">MSVGQVFPEQYSQQLEAKVATVQQQLSDFNAPPAEVFCSEPAHYRLRAEFRIWHDGNDIYHAMFDPQTRDKVRIDHFPVACRTIADFMPVLLKQIQFNHELRYKLYQVDYLATLSGELLVSLIYKRPLTNSWLEQAKQLTDNLAGHYKVKLIGRSRKQKLMVSTDYVTEQFELDGSTLQYQQIEGSFTQPNGEVNRHMLGWAKQIAQQLSGDLLELYCGNGNFSVALSPCFNKVVATEISRTSIKSAQYNIALNKVDNLQVLQMSAEDVTAALQQGSTLKQLDLAGMQLNTVLVDPPRAGLDSGTEQLVSRFNDIIYISCNPETLAENLKVLSKTHDVLQLAVFDQFPYTHHIESGVWLRKRATP</sequence>
<name>A0A7Y5AS54_9GAMM</name>
<dbReference type="GO" id="GO:0030488">
    <property type="term" value="P:tRNA methylation"/>
    <property type="evidence" value="ECO:0007669"/>
    <property type="project" value="UniProtKB-UniRule"/>
</dbReference>
<dbReference type="HAMAP" id="MF_01011">
    <property type="entry name" value="RNA_methyltr_TrmA"/>
    <property type="match status" value="1"/>
</dbReference>
<evidence type="ECO:0000256" key="2">
    <source>
        <dbReference type="ARBA" id="ARBA00022679"/>
    </source>
</evidence>
<evidence type="ECO:0000256" key="8">
    <source>
        <dbReference type="PROSITE-ProRule" id="PRU01024"/>
    </source>
</evidence>
<comment type="function">
    <text evidence="7">Dual-specificity methyltransferase that catalyzes the formation of 5-methyluridine at position 54 (m5U54) in all tRNAs, and that of position 341 (m5U341) in tmRNA (transfer-mRNA).</text>
</comment>
<reference evidence="10 11" key="1">
    <citation type="submission" date="2020-06" db="EMBL/GenBank/DDBJ databases">
        <title>Rheinheimera sp. nov., a marine bacterium isolated from coastal.</title>
        <authorList>
            <person name="Yu Q."/>
            <person name="Qi Y."/>
            <person name="Pu J."/>
        </authorList>
    </citation>
    <scope>NUCLEOTIDE SEQUENCE [LARGE SCALE GENOMIC DNA]</scope>
    <source>
        <strain evidence="10 11">YQF-2</strain>
    </source>
</reference>
<organism evidence="10 11">
    <name type="scientific">Rheinheimera lutimaris</name>
    <dbReference type="NCBI Taxonomy" id="2740584"/>
    <lineage>
        <taxon>Bacteria</taxon>
        <taxon>Pseudomonadati</taxon>
        <taxon>Pseudomonadota</taxon>
        <taxon>Gammaproteobacteria</taxon>
        <taxon>Chromatiales</taxon>
        <taxon>Chromatiaceae</taxon>
        <taxon>Rheinheimera</taxon>
    </lineage>
</organism>
<feature type="active site" evidence="9">
    <location>
        <position position="320"/>
    </location>
</feature>
<dbReference type="EC" id="2.1.1.35" evidence="7"/>
<protein>
    <recommendedName>
        <fullName evidence="7">tRNA/tmRNA (uracil-C(5))-methyltransferase</fullName>
        <ecNumber evidence="7">2.1.1.35</ecNumber>
    </recommendedName>
    <alternativeName>
        <fullName evidence="7">tRNA (uracil(54)-C(5))-methyltransferase</fullName>
    </alternativeName>
    <alternativeName>
        <fullName evidence="7">tRNA(m5U54)-methyltransferase</fullName>
        <shortName evidence="7">RUMT</shortName>
    </alternativeName>
    <alternativeName>
        <fullName evidence="7">tmRNA (uracil(341)-C(5))-methyltransferase</fullName>
    </alternativeName>
</protein>
<evidence type="ECO:0000256" key="9">
    <source>
        <dbReference type="PROSITE-ProRule" id="PRU10015"/>
    </source>
</evidence>
<dbReference type="GO" id="GO:0030697">
    <property type="term" value="F:tRNA (uracil(54)-C5)-methyltransferase activity, S-adenosyl methionine-dependent"/>
    <property type="evidence" value="ECO:0007669"/>
    <property type="project" value="UniProtKB-UniRule"/>
</dbReference>
<dbReference type="PROSITE" id="PS01231">
    <property type="entry name" value="TRMA_2"/>
    <property type="match status" value="1"/>
</dbReference>
<feature type="binding site" evidence="7 8">
    <location>
        <position position="217"/>
    </location>
    <ligand>
        <name>S-adenosyl-L-methionine</name>
        <dbReference type="ChEBI" id="CHEBI:59789"/>
    </ligand>
</feature>
<keyword evidence="2 7" id="KW-0808">Transferase</keyword>
<evidence type="ECO:0000313" key="11">
    <source>
        <dbReference type="Proteomes" id="UP000523161"/>
    </source>
</evidence>
<evidence type="ECO:0000256" key="3">
    <source>
        <dbReference type="ARBA" id="ARBA00022691"/>
    </source>
</evidence>
<dbReference type="InterPro" id="IPR030390">
    <property type="entry name" value="MeTrfase_TrmA_AS"/>
</dbReference>
<dbReference type="InterPro" id="IPR030391">
    <property type="entry name" value="MeTrfase_TrmA_CS"/>
</dbReference>
<dbReference type="Proteomes" id="UP000523161">
    <property type="component" value="Unassembled WGS sequence"/>
</dbReference>
<dbReference type="GO" id="GO:0005829">
    <property type="term" value="C:cytosol"/>
    <property type="evidence" value="ECO:0007669"/>
    <property type="project" value="TreeGrafter"/>
</dbReference>
<dbReference type="EMBL" id="JABSOD010000013">
    <property type="protein sequence ID" value="NRQ43458.1"/>
    <property type="molecule type" value="Genomic_DNA"/>
</dbReference>
<evidence type="ECO:0000256" key="4">
    <source>
        <dbReference type="ARBA" id="ARBA00022694"/>
    </source>
</evidence>
<dbReference type="GO" id="GO:0000049">
    <property type="term" value="F:tRNA binding"/>
    <property type="evidence" value="ECO:0007669"/>
    <property type="project" value="TreeGrafter"/>
</dbReference>
<dbReference type="InterPro" id="IPR010280">
    <property type="entry name" value="U5_MeTrfase_fam"/>
</dbReference>
<dbReference type="FunFam" id="2.40.50.1070:FF:000001">
    <property type="entry name" value="tRNA/tmRNA (uracil-C(5))-methyltransferase"/>
    <property type="match status" value="1"/>
</dbReference>
<comment type="catalytic activity">
    <reaction evidence="5 7">
        <text>uridine(341) in tmRNA + S-adenosyl-L-methionine = 5-methyluridine(341) in tmRNA + S-adenosyl-L-homocysteine + H(+)</text>
        <dbReference type="Rhea" id="RHEA:43612"/>
        <dbReference type="Rhea" id="RHEA-COMP:10630"/>
        <dbReference type="Rhea" id="RHEA-COMP:10631"/>
        <dbReference type="ChEBI" id="CHEBI:15378"/>
        <dbReference type="ChEBI" id="CHEBI:57856"/>
        <dbReference type="ChEBI" id="CHEBI:59789"/>
        <dbReference type="ChEBI" id="CHEBI:65315"/>
        <dbReference type="ChEBI" id="CHEBI:74447"/>
    </reaction>
</comment>
<accession>A0A7Y5AS54</accession>
<feature type="binding site" evidence="7 8">
    <location>
        <position position="189"/>
    </location>
    <ligand>
        <name>S-adenosyl-L-methionine</name>
        <dbReference type="ChEBI" id="CHEBI:59789"/>
    </ligand>
</feature>
<dbReference type="InterPro" id="IPR029063">
    <property type="entry name" value="SAM-dependent_MTases_sf"/>
</dbReference>
<dbReference type="PANTHER" id="PTHR47790">
    <property type="entry name" value="TRNA/TMRNA (URACIL-C(5))-METHYLTRANSFERASE"/>
    <property type="match status" value="1"/>
</dbReference>
<dbReference type="RefSeq" id="WP_173501699.1">
    <property type="nucleotide sequence ID" value="NZ_JABSOD010000013.1"/>
</dbReference>
<keyword evidence="3 7" id="KW-0949">S-adenosyl-L-methionine</keyword>
<keyword evidence="11" id="KW-1185">Reference proteome</keyword>
<evidence type="ECO:0000256" key="7">
    <source>
        <dbReference type="HAMAP-Rule" id="MF_01011"/>
    </source>
</evidence>
<comment type="catalytic activity">
    <reaction evidence="6 7">
        <text>uridine(54) in tRNA + S-adenosyl-L-methionine = 5-methyluridine(54) in tRNA + S-adenosyl-L-homocysteine + H(+)</text>
        <dbReference type="Rhea" id="RHEA:42712"/>
        <dbReference type="Rhea" id="RHEA-COMP:10167"/>
        <dbReference type="Rhea" id="RHEA-COMP:10193"/>
        <dbReference type="ChEBI" id="CHEBI:15378"/>
        <dbReference type="ChEBI" id="CHEBI:57856"/>
        <dbReference type="ChEBI" id="CHEBI:59789"/>
        <dbReference type="ChEBI" id="CHEBI:65315"/>
        <dbReference type="ChEBI" id="CHEBI:74447"/>
        <dbReference type="EC" id="2.1.1.35"/>
    </reaction>
</comment>
<feature type="binding site" evidence="7 8">
    <location>
        <position position="295"/>
    </location>
    <ligand>
        <name>S-adenosyl-L-methionine</name>
        <dbReference type="ChEBI" id="CHEBI:59789"/>
    </ligand>
</feature>
<dbReference type="InterPro" id="IPR011869">
    <property type="entry name" value="TrmA_MeTrfase"/>
</dbReference>
<dbReference type="SUPFAM" id="SSF53335">
    <property type="entry name" value="S-adenosyl-L-methionine-dependent methyltransferases"/>
    <property type="match status" value="1"/>
</dbReference>
<feature type="binding site" evidence="7">
    <location>
        <position position="222"/>
    </location>
    <ligand>
        <name>S-adenosyl-L-methionine</name>
        <dbReference type="ChEBI" id="CHEBI:59789"/>
    </ligand>
</feature>
<dbReference type="NCBIfam" id="TIGR02143">
    <property type="entry name" value="trmA_only"/>
    <property type="match status" value="1"/>
</dbReference>
<keyword evidence="4 7" id="KW-0819">tRNA processing</keyword>
<feature type="active site" description="Nucleophile" evidence="7 8">
    <location>
        <position position="320"/>
    </location>
</feature>
<evidence type="ECO:0000256" key="6">
    <source>
        <dbReference type="ARBA" id="ARBA00052788"/>
    </source>
</evidence>
<dbReference type="CDD" id="cd02440">
    <property type="entry name" value="AdoMet_MTases"/>
    <property type="match status" value="1"/>
</dbReference>
<dbReference type="Gene3D" id="2.40.50.1070">
    <property type="match status" value="1"/>
</dbReference>
<dbReference type="GO" id="GO:0019843">
    <property type="term" value="F:rRNA binding"/>
    <property type="evidence" value="ECO:0007669"/>
    <property type="project" value="TreeGrafter"/>
</dbReference>